<gene>
    <name evidence="1" type="ORF">GCM10011383_40140</name>
</gene>
<evidence type="ECO:0000313" key="1">
    <source>
        <dbReference type="EMBL" id="GGF24472.1"/>
    </source>
</evidence>
<keyword evidence="2" id="KW-1185">Reference proteome</keyword>
<dbReference type="Proteomes" id="UP000632273">
    <property type="component" value="Unassembled WGS sequence"/>
</dbReference>
<organism evidence="1 2">
    <name type="scientific">Hymenobacter cavernae</name>
    <dbReference type="NCBI Taxonomy" id="2044852"/>
    <lineage>
        <taxon>Bacteria</taxon>
        <taxon>Pseudomonadati</taxon>
        <taxon>Bacteroidota</taxon>
        <taxon>Cytophagia</taxon>
        <taxon>Cytophagales</taxon>
        <taxon>Hymenobacteraceae</taxon>
        <taxon>Hymenobacter</taxon>
    </lineage>
</organism>
<dbReference type="EMBL" id="BMHT01000008">
    <property type="protein sequence ID" value="GGF24472.1"/>
    <property type="molecule type" value="Genomic_DNA"/>
</dbReference>
<sequence length="258" mass="28861">MAMQRFVTGYETLCRVQVMHRYFLNFGATPFDLASPTPAQQKTLALVRGDYDISKFWRIVPDAATQLAMRNGWMVFKNLPDGFRVGIMAAAHQSVVPLAEGLTLIFAIYQADAYFPLYTDLDRAVLDGLAKQNSVFRWRNVPGSLRLNADETIRPADLEARPPTTDLGSGRPIGFIEIQHRPADGNSLLDEDGHVQDLTFEVILRNRSTQWEYRATNLGQFPLVHYGRIGVAADSKPLPNPTPATTTDRGTQFVSTIY</sequence>
<comment type="caution">
    <text evidence="1">The sequence shown here is derived from an EMBL/GenBank/DDBJ whole genome shotgun (WGS) entry which is preliminary data.</text>
</comment>
<name>A0ABQ1UQ83_9BACT</name>
<accession>A0ABQ1UQ83</accession>
<reference evidence="2" key="1">
    <citation type="journal article" date="2019" name="Int. J. Syst. Evol. Microbiol.">
        <title>The Global Catalogue of Microorganisms (GCM) 10K type strain sequencing project: providing services to taxonomists for standard genome sequencing and annotation.</title>
        <authorList>
            <consortium name="The Broad Institute Genomics Platform"/>
            <consortium name="The Broad Institute Genome Sequencing Center for Infectious Disease"/>
            <person name="Wu L."/>
            <person name="Ma J."/>
        </authorList>
    </citation>
    <scope>NUCLEOTIDE SEQUENCE [LARGE SCALE GENOMIC DNA]</scope>
    <source>
        <strain evidence="2">CGMCC 1.15197</strain>
    </source>
</reference>
<protein>
    <submittedName>
        <fullName evidence="1">Uncharacterized protein</fullName>
    </submittedName>
</protein>
<evidence type="ECO:0000313" key="2">
    <source>
        <dbReference type="Proteomes" id="UP000632273"/>
    </source>
</evidence>
<proteinExistence type="predicted"/>
<dbReference type="RefSeq" id="WP_188815843.1">
    <property type="nucleotide sequence ID" value="NZ_BMHT01000008.1"/>
</dbReference>